<protein>
    <submittedName>
        <fullName evidence="1">DUF4286 family protein</fullName>
    </submittedName>
</protein>
<evidence type="ECO:0000313" key="2">
    <source>
        <dbReference type="Proteomes" id="UP000552587"/>
    </source>
</evidence>
<dbReference type="SUPFAM" id="SSF54909">
    <property type="entry name" value="Dimeric alpha+beta barrel"/>
    <property type="match status" value="1"/>
</dbReference>
<dbReference type="Proteomes" id="UP000552587">
    <property type="component" value="Unassembled WGS sequence"/>
</dbReference>
<accession>A0A7W3U341</accession>
<name>A0A7W3U341_9GAMM</name>
<sequence length="108" mass="12220">MKPAVIYEVNLDIEAGVLEAYRHWLHTHVSEICALPGFTDAQVYEVLDPPPGAGRASLCVHYRLENAEAFQAYIRDHAPRLRAEGEARFGGRFHARRRVLLFNGDETC</sequence>
<gene>
    <name evidence="1" type="ORF">H4F99_04425</name>
</gene>
<comment type="caution">
    <text evidence="1">The sequence shown here is derived from an EMBL/GenBank/DDBJ whole genome shotgun (WGS) entry which is preliminary data.</text>
</comment>
<evidence type="ECO:0000313" key="1">
    <source>
        <dbReference type="EMBL" id="MBB1087730.1"/>
    </source>
</evidence>
<dbReference type="InterPro" id="IPR011008">
    <property type="entry name" value="Dimeric_a/b-barrel"/>
</dbReference>
<dbReference type="EMBL" id="JACHTE010000003">
    <property type="protein sequence ID" value="MBB1087730.1"/>
    <property type="molecule type" value="Genomic_DNA"/>
</dbReference>
<keyword evidence="2" id="KW-1185">Reference proteome</keyword>
<dbReference type="RefSeq" id="WP_182668523.1">
    <property type="nucleotide sequence ID" value="NZ_JACHTE010000003.1"/>
</dbReference>
<proteinExistence type="predicted"/>
<reference evidence="1 2" key="1">
    <citation type="submission" date="2020-07" db="EMBL/GenBank/DDBJ databases">
        <authorList>
            <person name="Xu S."/>
            <person name="Li A."/>
        </authorList>
    </citation>
    <scope>NUCLEOTIDE SEQUENCE [LARGE SCALE GENOMIC DNA]</scope>
    <source>
        <strain evidence="1 2">SG-8</strain>
    </source>
</reference>
<organism evidence="1 2">
    <name type="scientific">Marilutibacter penaei</name>
    <dbReference type="NCBI Taxonomy" id="2759900"/>
    <lineage>
        <taxon>Bacteria</taxon>
        <taxon>Pseudomonadati</taxon>
        <taxon>Pseudomonadota</taxon>
        <taxon>Gammaproteobacteria</taxon>
        <taxon>Lysobacterales</taxon>
        <taxon>Lysobacteraceae</taxon>
        <taxon>Marilutibacter</taxon>
    </lineage>
</organism>
<dbReference type="AlphaFoldDB" id="A0A7W3U341"/>
<dbReference type="Gene3D" id="3.30.70.100">
    <property type="match status" value="1"/>
</dbReference>
<dbReference type="InterPro" id="IPR025563">
    <property type="entry name" value="DUF4286"/>
</dbReference>
<dbReference type="Pfam" id="PF14114">
    <property type="entry name" value="DUF4286"/>
    <property type="match status" value="1"/>
</dbReference>